<evidence type="ECO:0000256" key="1">
    <source>
        <dbReference type="ARBA" id="ARBA00009528"/>
    </source>
</evidence>
<evidence type="ECO:0000256" key="4">
    <source>
        <dbReference type="ARBA" id="ARBA00022801"/>
    </source>
</evidence>
<dbReference type="CDD" id="cd00433">
    <property type="entry name" value="Peptidase_M17"/>
    <property type="match status" value="1"/>
</dbReference>
<dbReference type="PANTHER" id="PTHR11963:SF20">
    <property type="entry name" value="PEPTIDASE B"/>
    <property type="match status" value="1"/>
</dbReference>
<dbReference type="Gene3D" id="3.40.630.10">
    <property type="entry name" value="Zn peptidases"/>
    <property type="match status" value="1"/>
</dbReference>
<feature type="domain" description="Cytosol aminopeptidase" evidence="6">
    <location>
        <begin position="294"/>
        <end position="301"/>
    </location>
</feature>
<keyword evidence="8" id="KW-1185">Reference proteome</keyword>
<keyword evidence="2" id="KW-0031">Aminopeptidase</keyword>
<name>G4RFS9_PELHB</name>
<dbReference type="GO" id="GO:0006508">
    <property type="term" value="P:proteolysis"/>
    <property type="evidence" value="ECO:0007669"/>
    <property type="project" value="UniProtKB-KW"/>
</dbReference>
<evidence type="ECO:0000256" key="5">
    <source>
        <dbReference type="ARBA" id="ARBA00023211"/>
    </source>
</evidence>
<dbReference type="PRINTS" id="PR00481">
    <property type="entry name" value="LAMNOPPTDASE"/>
</dbReference>
<dbReference type="PROSITE" id="PS00631">
    <property type="entry name" value="CYTOSOL_AP"/>
    <property type="match status" value="1"/>
</dbReference>
<organism evidence="7 8">
    <name type="scientific">Pelagibacterium halotolerans (strain DSM 22347 / JCM 15775 / CGMCC 1.7692 / B2)</name>
    <dbReference type="NCBI Taxonomy" id="1082931"/>
    <lineage>
        <taxon>Bacteria</taxon>
        <taxon>Pseudomonadati</taxon>
        <taxon>Pseudomonadota</taxon>
        <taxon>Alphaproteobacteria</taxon>
        <taxon>Hyphomicrobiales</taxon>
        <taxon>Devosiaceae</taxon>
        <taxon>Pelagibacterium</taxon>
    </lineage>
</organism>
<keyword evidence="3" id="KW-0645">Protease</keyword>
<dbReference type="Proteomes" id="UP000008850">
    <property type="component" value="Chromosome"/>
</dbReference>
<proteinExistence type="inferred from homology"/>
<evidence type="ECO:0000256" key="2">
    <source>
        <dbReference type="ARBA" id="ARBA00022438"/>
    </source>
</evidence>
<dbReference type="InterPro" id="IPR000819">
    <property type="entry name" value="Peptidase_M17_C"/>
</dbReference>
<reference evidence="7 8" key="1">
    <citation type="journal article" date="2012" name="J. Bacteriol.">
        <title>Complete genome sequence of Pelagibacterium halotolerans B2T.</title>
        <authorList>
            <person name="Huo Y.Y."/>
            <person name="Cheng H."/>
            <person name="Han X.F."/>
            <person name="Jiang X.W."/>
            <person name="Sun C."/>
            <person name="Zhang X.Q."/>
            <person name="Zhu X.F."/>
            <person name="Liu Y.F."/>
            <person name="Li P.F."/>
            <person name="Ni P.X."/>
            <person name="Wu M."/>
        </authorList>
    </citation>
    <scope>NUCLEOTIDE SEQUENCE [LARGE SCALE GENOMIC DNA]</scope>
    <source>
        <strain evidence="8">DSM 22347 / JCM 15775 / CGMCC 1.7692 / B2</strain>
    </source>
</reference>
<dbReference type="GO" id="GO:0070006">
    <property type="term" value="F:metalloaminopeptidase activity"/>
    <property type="evidence" value="ECO:0007669"/>
    <property type="project" value="InterPro"/>
</dbReference>
<dbReference type="Pfam" id="PF00883">
    <property type="entry name" value="Peptidase_M17"/>
    <property type="match status" value="1"/>
</dbReference>
<dbReference type="GO" id="GO:0030145">
    <property type="term" value="F:manganese ion binding"/>
    <property type="evidence" value="ECO:0007669"/>
    <property type="project" value="InterPro"/>
</dbReference>
<dbReference type="EMBL" id="CP003075">
    <property type="protein sequence ID" value="AEQ50093.1"/>
    <property type="molecule type" value="Genomic_DNA"/>
</dbReference>
<dbReference type="SUPFAM" id="SSF53187">
    <property type="entry name" value="Zn-dependent exopeptidases"/>
    <property type="match status" value="1"/>
</dbReference>
<keyword evidence="5" id="KW-0464">Manganese</keyword>
<evidence type="ECO:0000256" key="3">
    <source>
        <dbReference type="ARBA" id="ARBA00022670"/>
    </source>
</evidence>
<keyword evidence="4" id="KW-0378">Hydrolase</keyword>
<protein>
    <submittedName>
        <fullName evidence="7">Peptidase B</fullName>
    </submittedName>
</protein>
<accession>G4RFS9</accession>
<dbReference type="KEGG" id="phl:KKY_45"/>
<dbReference type="PANTHER" id="PTHR11963">
    <property type="entry name" value="LEUCINE AMINOPEPTIDASE-RELATED"/>
    <property type="match status" value="1"/>
</dbReference>
<sequence length="447" mass="47168">MLKTVPIYCVNENGVDAAGIEEAHKAWAKSNGFAGQSGKLLALPDEAGQVAGYLFGLGSAPDRSALVLGLAAAALPAGTYRLAGDYGDPTLAALGFRLGAYGFDRYTKSKECPTLQLPDGADSSEIENLVASTFIARDLVNIPANDLGPDAFEAWIVDFAKKHGIEIKTIRGDELLAQNFPMVHAVGRASDQAPRLVDFAWGDAGHPKITLVGKGVTFDTGGLNIKPGSSMALMKKDMGGAANVLGLANAIMTAGLKVRLRVLIPVVENSISGNAFRPGDVLASRKGLSVEIGNTDAEGRLILADALALADEESPDLIIDMATLTGAARVALGPDLPPVYARNESFAKTVVDHGMTVDDPLWLMPLWGGYDKLLTSKIADVNHISTGGFAGSITAALFLNRFVKPETEWMHLDIFAWAPEARPGRPFGGTDQAIRALYGALKARYGQ</sequence>
<dbReference type="InterPro" id="IPR011356">
    <property type="entry name" value="Leucine_aapep/pepB"/>
</dbReference>
<dbReference type="GO" id="GO:0005737">
    <property type="term" value="C:cytoplasm"/>
    <property type="evidence" value="ECO:0007669"/>
    <property type="project" value="InterPro"/>
</dbReference>
<gene>
    <name evidence="7" type="ordered locus">KKY_45</name>
</gene>
<dbReference type="Gene3D" id="3.40.220.10">
    <property type="entry name" value="Leucine Aminopeptidase, subunit E, domain 1"/>
    <property type="match status" value="1"/>
</dbReference>
<evidence type="ECO:0000313" key="7">
    <source>
        <dbReference type="EMBL" id="AEQ50093.1"/>
    </source>
</evidence>
<dbReference type="RefSeq" id="WP_014129244.1">
    <property type="nucleotide sequence ID" value="NC_016078.1"/>
</dbReference>
<dbReference type="eggNOG" id="COG0260">
    <property type="taxonomic scope" value="Bacteria"/>
</dbReference>
<comment type="similarity">
    <text evidence="1">Belongs to the peptidase M17 family.</text>
</comment>
<dbReference type="STRING" id="1082931.KKY_45"/>
<dbReference type="HOGENOM" id="CLU_013734_2_1_5"/>
<dbReference type="PATRIC" id="fig|1082931.4.peg.45"/>
<evidence type="ECO:0000259" key="6">
    <source>
        <dbReference type="PROSITE" id="PS00631"/>
    </source>
</evidence>
<evidence type="ECO:0000313" key="8">
    <source>
        <dbReference type="Proteomes" id="UP000008850"/>
    </source>
</evidence>
<dbReference type="AlphaFoldDB" id="G4RFS9"/>
<dbReference type="InterPro" id="IPR043472">
    <property type="entry name" value="Macro_dom-like"/>
</dbReference>
<dbReference type="Pfam" id="PF21337">
    <property type="entry name" value="Peptidase_M17_N_1"/>
    <property type="match status" value="1"/>
</dbReference>
<dbReference type="InterPro" id="IPR048816">
    <property type="entry name" value="Peptidase_M17_N_1"/>
</dbReference>